<dbReference type="InterPro" id="IPR014284">
    <property type="entry name" value="RNA_pol_sigma-70_dom"/>
</dbReference>
<comment type="similarity">
    <text evidence="1">Belongs to the sigma-70 factor family. ECF subfamily.</text>
</comment>
<dbReference type="SUPFAM" id="SSF88659">
    <property type="entry name" value="Sigma3 and sigma4 domains of RNA polymerase sigma factors"/>
    <property type="match status" value="1"/>
</dbReference>
<dbReference type="SUPFAM" id="SSF88946">
    <property type="entry name" value="Sigma2 domain of RNA polymerase sigma factors"/>
    <property type="match status" value="1"/>
</dbReference>
<keyword evidence="2" id="KW-0805">Transcription regulation</keyword>
<accession>A0ABV9QSE8</accession>
<keyword evidence="7" id="KW-1185">Reference proteome</keyword>
<dbReference type="InterPro" id="IPR036388">
    <property type="entry name" value="WH-like_DNA-bd_sf"/>
</dbReference>
<dbReference type="PANTHER" id="PTHR43133">
    <property type="entry name" value="RNA POLYMERASE ECF-TYPE SIGMA FACTO"/>
    <property type="match status" value="1"/>
</dbReference>
<evidence type="ECO:0000256" key="2">
    <source>
        <dbReference type="ARBA" id="ARBA00023015"/>
    </source>
</evidence>
<dbReference type="InterPro" id="IPR053812">
    <property type="entry name" value="HTH_Sigma70_ECF-like"/>
</dbReference>
<dbReference type="Proteomes" id="UP001595886">
    <property type="component" value="Unassembled WGS sequence"/>
</dbReference>
<keyword evidence="3" id="KW-0731">Sigma factor</keyword>
<dbReference type="EMBL" id="JBHSHD010000006">
    <property type="protein sequence ID" value="MFC4819986.1"/>
    <property type="molecule type" value="Genomic_DNA"/>
</dbReference>
<dbReference type="Pfam" id="PF07638">
    <property type="entry name" value="Sigma70_ECF"/>
    <property type="match status" value="1"/>
</dbReference>
<dbReference type="NCBIfam" id="TIGR02999">
    <property type="entry name" value="Sig-70_X6"/>
    <property type="match status" value="1"/>
</dbReference>
<dbReference type="PANTHER" id="PTHR43133:SF39">
    <property type="entry name" value="SIMILAR TO RNA POLYMERASE SIGMA-E FACTOR"/>
    <property type="match status" value="1"/>
</dbReference>
<evidence type="ECO:0000256" key="3">
    <source>
        <dbReference type="ARBA" id="ARBA00023082"/>
    </source>
</evidence>
<comment type="caution">
    <text evidence="6">The sequence shown here is derived from an EMBL/GenBank/DDBJ whole genome shotgun (WGS) entry which is preliminary data.</text>
</comment>
<dbReference type="InterPro" id="IPR039425">
    <property type="entry name" value="RNA_pol_sigma-70-like"/>
</dbReference>
<evidence type="ECO:0000313" key="6">
    <source>
        <dbReference type="EMBL" id="MFC4819986.1"/>
    </source>
</evidence>
<dbReference type="InterPro" id="IPR013325">
    <property type="entry name" value="RNA_pol_sigma_r2"/>
</dbReference>
<dbReference type="InterPro" id="IPR013324">
    <property type="entry name" value="RNA_pol_sigma_r3/r4-like"/>
</dbReference>
<feature type="domain" description="RNA polymerase sigma-70 ECF-like HTH" evidence="5">
    <location>
        <begin position="8"/>
        <end position="186"/>
    </location>
</feature>
<evidence type="ECO:0000259" key="5">
    <source>
        <dbReference type="Pfam" id="PF07638"/>
    </source>
</evidence>
<name>A0ABV9QSE8_9GAMM</name>
<proteinExistence type="inferred from homology"/>
<evidence type="ECO:0000256" key="4">
    <source>
        <dbReference type="ARBA" id="ARBA00023163"/>
    </source>
</evidence>
<dbReference type="Gene3D" id="1.10.1740.10">
    <property type="match status" value="1"/>
</dbReference>
<organism evidence="6 7">
    <name type="scientific">Dokdonella ginsengisoli</name>
    <dbReference type="NCBI Taxonomy" id="363846"/>
    <lineage>
        <taxon>Bacteria</taxon>
        <taxon>Pseudomonadati</taxon>
        <taxon>Pseudomonadota</taxon>
        <taxon>Gammaproteobacteria</taxon>
        <taxon>Lysobacterales</taxon>
        <taxon>Rhodanobacteraceae</taxon>
        <taxon>Dokdonella</taxon>
    </lineage>
</organism>
<keyword evidence="4" id="KW-0804">Transcription</keyword>
<evidence type="ECO:0000313" key="7">
    <source>
        <dbReference type="Proteomes" id="UP001595886"/>
    </source>
</evidence>
<evidence type="ECO:0000256" key="1">
    <source>
        <dbReference type="ARBA" id="ARBA00010641"/>
    </source>
</evidence>
<gene>
    <name evidence="6" type="ORF">ACFO6Q_06605</name>
</gene>
<protein>
    <submittedName>
        <fullName evidence="6">ECF-type sigma factor</fullName>
    </submittedName>
</protein>
<reference evidence="7" key="1">
    <citation type="journal article" date="2019" name="Int. J. Syst. Evol. Microbiol.">
        <title>The Global Catalogue of Microorganisms (GCM) 10K type strain sequencing project: providing services to taxonomists for standard genome sequencing and annotation.</title>
        <authorList>
            <consortium name="The Broad Institute Genomics Platform"/>
            <consortium name="The Broad Institute Genome Sequencing Center for Infectious Disease"/>
            <person name="Wu L."/>
            <person name="Ma J."/>
        </authorList>
    </citation>
    <scope>NUCLEOTIDE SEQUENCE [LARGE SCALE GENOMIC DNA]</scope>
    <source>
        <strain evidence="7">CCUG 30340</strain>
    </source>
</reference>
<dbReference type="Gene3D" id="1.10.10.10">
    <property type="entry name" value="Winged helix-like DNA-binding domain superfamily/Winged helix DNA-binding domain"/>
    <property type="match status" value="1"/>
</dbReference>
<dbReference type="RefSeq" id="WP_380019803.1">
    <property type="nucleotide sequence ID" value="NZ_JBHSHD010000006.1"/>
</dbReference>
<dbReference type="NCBIfam" id="TIGR02937">
    <property type="entry name" value="sigma70-ECF"/>
    <property type="match status" value="1"/>
</dbReference>
<sequence>MDAPPDPHDITRLLAAWRGGDGEAREALMQRVYANVRAIAAQSLRNMPGATLSATDLAHEALLRLLGSELDWADRRHFFHVAAQATRQVLVDAARRRLADKRGGDVQRVELDEAKSLATPESDAQLLRIDEALRDLAANDSRRAQTIELIYFGGLTRPEVAAALDVSEGTVDRDLRLARAWLKTALTA</sequence>
<dbReference type="InterPro" id="IPR011517">
    <property type="entry name" value="RNA_pol_sigma70_ECF-like"/>
</dbReference>